<accession>A0ABQ9IA52</accession>
<comment type="caution">
    <text evidence="2">The sequence shown here is derived from an EMBL/GenBank/DDBJ whole genome shotgun (WGS) entry which is preliminary data.</text>
</comment>
<feature type="compositionally biased region" description="Basic and acidic residues" evidence="1">
    <location>
        <begin position="38"/>
        <end position="51"/>
    </location>
</feature>
<dbReference type="Proteomes" id="UP001159363">
    <property type="component" value="Chromosome 2"/>
</dbReference>
<organism evidence="2 3">
    <name type="scientific">Dryococelus australis</name>
    <dbReference type="NCBI Taxonomy" id="614101"/>
    <lineage>
        <taxon>Eukaryota</taxon>
        <taxon>Metazoa</taxon>
        <taxon>Ecdysozoa</taxon>
        <taxon>Arthropoda</taxon>
        <taxon>Hexapoda</taxon>
        <taxon>Insecta</taxon>
        <taxon>Pterygota</taxon>
        <taxon>Neoptera</taxon>
        <taxon>Polyneoptera</taxon>
        <taxon>Phasmatodea</taxon>
        <taxon>Verophasmatodea</taxon>
        <taxon>Anareolatae</taxon>
        <taxon>Phasmatidae</taxon>
        <taxon>Eurycanthinae</taxon>
        <taxon>Dryococelus</taxon>
    </lineage>
</organism>
<gene>
    <name evidence="2" type="ORF">PR048_006129</name>
</gene>
<feature type="compositionally biased region" description="Polar residues" evidence="1">
    <location>
        <begin position="93"/>
        <end position="104"/>
    </location>
</feature>
<evidence type="ECO:0000313" key="2">
    <source>
        <dbReference type="EMBL" id="KAJ8893531.1"/>
    </source>
</evidence>
<dbReference type="EMBL" id="JARBHB010000002">
    <property type="protein sequence ID" value="KAJ8893531.1"/>
    <property type="molecule type" value="Genomic_DNA"/>
</dbReference>
<proteinExistence type="predicted"/>
<name>A0ABQ9IA52_9NEOP</name>
<sequence length="520" mass="56880">MNCGKKFGRLLSAGTRGVGERPTASSGMIPTWENPGPPRRESNPACPGERRVGTVVRPGKAVGFAFFFPLNREMSVGWEKREFPEKTRRSAESSDTILSCKNPVTQPGIEPGSPWWEASVLIVQPSLNIELEVLALRLLASRQGELGSITGGVDFPHVRIVPDDAAGRRVSSGNSIFPRPCVPALLLIRLFDSQDLDPKSRPNLSTELQSNGHCEVAVCNGGNGIAPRKPIGIVHHVSHMGIYPGTAPLVDFGERGASAYLSTTKTFNSYKYKLFTARASRQNLPMTSTHLPLQCSAIDKSPSGQPAMPSCLANSGKDSPRREFTLTSQQISWARGSRTGSPTSKVTLCLHMVSGRMGINRRDGPGELGNSAGVTHLNVPSRLYDGHKPRWQAATPCCLSYRALAALQPSCWLSFTSRTMGKLALEDARIGALELNSRFAHSRNDSGMAKNYIRRRMPHLIVILRYRSTQSFMPREVVGDRNDKVHRVRQIDTRDPGLEPELTISHLGSVSHLSSHIVSR</sequence>
<feature type="region of interest" description="Disordered" evidence="1">
    <location>
        <begin position="83"/>
        <end position="104"/>
    </location>
</feature>
<keyword evidence="3" id="KW-1185">Reference proteome</keyword>
<reference evidence="2 3" key="1">
    <citation type="submission" date="2023-02" db="EMBL/GenBank/DDBJ databases">
        <title>LHISI_Scaffold_Assembly.</title>
        <authorList>
            <person name="Stuart O.P."/>
            <person name="Cleave R."/>
            <person name="Magrath M.J.L."/>
            <person name="Mikheyev A.S."/>
        </authorList>
    </citation>
    <scope>NUCLEOTIDE SEQUENCE [LARGE SCALE GENOMIC DNA]</scope>
    <source>
        <strain evidence="2">Daus_M_001</strain>
        <tissue evidence="2">Leg muscle</tissue>
    </source>
</reference>
<evidence type="ECO:0000256" key="1">
    <source>
        <dbReference type="SAM" id="MobiDB-lite"/>
    </source>
</evidence>
<evidence type="ECO:0000313" key="3">
    <source>
        <dbReference type="Proteomes" id="UP001159363"/>
    </source>
</evidence>
<feature type="compositionally biased region" description="Basic and acidic residues" evidence="1">
    <location>
        <begin position="83"/>
        <end position="92"/>
    </location>
</feature>
<feature type="region of interest" description="Disordered" evidence="1">
    <location>
        <begin position="14"/>
        <end position="51"/>
    </location>
</feature>
<protein>
    <submittedName>
        <fullName evidence="2">Uncharacterized protein</fullName>
    </submittedName>
</protein>